<keyword evidence="3" id="KW-0804">Transcription</keyword>
<reference evidence="6" key="1">
    <citation type="submission" date="2016-10" db="EMBL/GenBank/DDBJ databases">
        <authorList>
            <person name="Varghese N."/>
            <person name="Submissions S."/>
        </authorList>
    </citation>
    <scope>NUCLEOTIDE SEQUENCE [LARGE SCALE GENOMIC DNA]</scope>
    <source>
        <strain evidence="6">CGMCC 1.10784</strain>
    </source>
</reference>
<name>A0A1I1Y3Q0_9BACL</name>
<evidence type="ECO:0000313" key="5">
    <source>
        <dbReference type="EMBL" id="SFE14181.1"/>
    </source>
</evidence>
<evidence type="ECO:0000313" key="6">
    <source>
        <dbReference type="Proteomes" id="UP000198855"/>
    </source>
</evidence>
<dbReference type="AlphaFoldDB" id="A0A1I1Y3Q0"/>
<evidence type="ECO:0000256" key="3">
    <source>
        <dbReference type="ARBA" id="ARBA00023163"/>
    </source>
</evidence>
<dbReference type="InterPro" id="IPR003313">
    <property type="entry name" value="AraC-bd"/>
</dbReference>
<evidence type="ECO:0000256" key="1">
    <source>
        <dbReference type="ARBA" id="ARBA00023015"/>
    </source>
</evidence>
<dbReference type="Gene3D" id="1.10.10.60">
    <property type="entry name" value="Homeodomain-like"/>
    <property type="match status" value="2"/>
</dbReference>
<keyword evidence="2" id="KW-0238">DNA-binding</keyword>
<dbReference type="SUPFAM" id="SSF46689">
    <property type="entry name" value="Homeodomain-like"/>
    <property type="match status" value="2"/>
</dbReference>
<dbReference type="EMBL" id="FOMT01000002">
    <property type="protein sequence ID" value="SFE14181.1"/>
    <property type="molecule type" value="Genomic_DNA"/>
</dbReference>
<keyword evidence="6" id="KW-1185">Reference proteome</keyword>
<dbReference type="PANTHER" id="PTHR43280">
    <property type="entry name" value="ARAC-FAMILY TRANSCRIPTIONAL REGULATOR"/>
    <property type="match status" value="1"/>
</dbReference>
<evidence type="ECO:0000259" key="4">
    <source>
        <dbReference type="PROSITE" id="PS01124"/>
    </source>
</evidence>
<sequence length="287" mass="33721">MSNQERYALPIEAMYNTSQIPTDFHSHLEYEIYYFHSGKCKLLIGDSIYELAPGNLILMNGMTLHYPSIDNRYEYCRTVVHFDPAFASGLFQPPFLVPLLLPFERQTNRLISLKPEEQARIEPLLERLCQLRQSKDPLSHDRLILCFQELLLLIYEFESMPSYGQASPPKSIKHQNVQKLIAYIEEHYREDLQLEDIAFYMHLNKHYLVKIFKETTGITLFHYLYQRRINQAKMLFTMNPDRSITETAFEVGFKYVSHFSQTFKKFTGQSPDDYRKGIARSYKGASG</sequence>
<organism evidence="5 6">
    <name type="scientific">Paenibacillus catalpae</name>
    <dbReference type="NCBI Taxonomy" id="1045775"/>
    <lineage>
        <taxon>Bacteria</taxon>
        <taxon>Bacillati</taxon>
        <taxon>Bacillota</taxon>
        <taxon>Bacilli</taxon>
        <taxon>Bacillales</taxon>
        <taxon>Paenibacillaceae</taxon>
        <taxon>Paenibacillus</taxon>
    </lineage>
</organism>
<dbReference type="InterPro" id="IPR014710">
    <property type="entry name" value="RmlC-like_jellyroll"/>
</dbReference>
<dbReference type="PROSITE" id="PS01124">
    <property type="entry name" value="HTH_ARAC_FAMILY_2"/>
    <property type="match status" value="1"/>
</dbReference>
<dbReference type="Pfam" id="PF02311">
    <property type="entry name" value="AraC_binding"/>
    <property type="match status" value="1"/>
</dbReference>
<dbReference type="GO" id="GO:0003700">
    <property type="term" value="F:DNA-binding transcription factor activity"/>
    <property type="evidence" value="ECO:0007669"/>
    <property type="project" value="InterPro"/>
</dbReference>
<evidence type="ECO:0000256" key="2">
    <source>
        <dbReference type="ARBA" id="ARBA00023125"/>
    </source>
</evidence>
<dbReference type="Gene3D" id="2.60.120.10">
    <property type="entry name" value="Jelly Rolls"/>
    <property type="match status" value="1"/>
</dbReference>
<gene>
    <name evidence="5" type="ORF">SAMN05216378_2467</name>
</gene>
<dbReference type="Proteomes" id="UP000198855">
    <property type="component" value="Unassembled WGS sequence"/>
</dbReference>
<dbReference type="OrthoDB" id="2713997at2"/>
<proteinExistence type="predicted"/>
<keyword evidence="1" id="KW-0805">Transcription regulation</keyword>
<dbReference type="STRING" id="1045775.SAMN05216378_2467"/>
<protein>
    <submittedName>
        <fullName evidence="5">AraC-like ligand binding domain-containing protein</fullName>
    </submittedName>
</protein>
<dbReference type="InterPro" id="IPR009057">
    <property type="entry name" value="Homeodomain-like_sf"/>
</dbReference>
<dbReference type="PRINTS" id="PR00032">
    <property type="entry name" value="HTHARAC"/>
</dbReference>
<feature type="domain" description="HTH araC/xylS-type" evidence="4">
    <location>
        <begin position="178"/>
        <end position="277"/>
    </location>
</feature>
<dbReference type="Pfam" id="PF12833">
    <property type="entry name" value="HTH_18"/>
    <property type="match status" value="1"/>
</dbReference>
<accession>A0A1I1Y3Q0</accession>
<dbReference type="SUPFAM" id="SSF51215">
    <property type="entry name" value="Regulatory protein AraC"/>
    <property type="match status" value="1"/>
</dbReference>
<dbReference type="PANTHER" id="PTHR43280:SF28">
    <property type="entry name" value="HTH-TYPE TRANSCRIPTIONAL ACTIVATOR RHAS"/>
    <property type="match status" value="1"/>
</dbReference>
<dbReference type="SMART" id="SM00342">
    <property type="entry name" value="HTH_ARAC"/>
    <property type="match status" value="1"/>
</dbReference>
<dbReference type="InterPro" id="IPR037923">
    <property type="entry name" value="HTH-like"/>
</dbReference>
<dbReference type="GO" id="GO:0043565">
    <property type="term" value="F:sequence-specific DNA binding"/>
    <property type="evidence" value="ECO:0007669"/>
    <property type="project" value="InterPro"/>
</dbReference>
<dbReference type="RefSeq" id="WP_091185138.1">
    <property type="nucleotide sequence ID" value="NZ_FOMT01000002.1"/>
</dbReference>
<dbReference type="InterPro" id="IPR018060">
    <property type="entry name" value="HTH_AraC"/>
</dbReference>
<dbReference type="InterPro" id="IPR020449">
    <property type="entry name" value="Tscrpt_reg_AraC-type_HTH"/>
</dbReference>